<dbReference type="InterPro" id="IPR015947">
    <property type="entry name" value="PUA-like_sf"/>
</dbReference>
<evidence type="ECO:0000256" key="8">
    <source>
        <dbReference type="ARBA" id="ARBA00022843"/>
    </source>
</evidence>
<keyword evidence="5" id="KW-0479">Metal-binding</keyword>
<evidence type="ECO:0000256" key="11">
    <source>
        <dbReference type="ARBA" id="ARBA00046075"/>
    </source>
</evidence>
<feature type="compositionally biased region" description="Low complexity" evidence="13">
    <location>
        <begin position="48"/>
        <end position="64"/>
    </location>
</feature>
<evidence type="ECO:0000313" key="16">
    <source>
        <dbReference type="EMBL" id="RWS28543.1"/>
    </source>
</evidence>
<accession>A0A443SM43</accession>
<dbReference type="GO" id="GO:0005634">
    <property type="term" value="C:nucleus"/>
    <property type="evidence" value="ECO:0007669"/>
    <property type="project" value="UniProtKB-SubCell"/>
</dbReference>
<evidence type="ECO:0000259" key="15">
    <source>
        <dbReference type="PROSITE" id="PS51788"/>
    </source>
</evidence>
<dbReference type="Proteomes" id="UP000288716">
    <property type="component" value="Unassembled WGS sequence"/>
</dbReference>
<evidence type="ECO:0000313" key="17">
    <source>
        <dbReference type="Proteomes" id="UP000288716"/>
    </source>
</evidence>
<evidence type="ECO:0000256" key="5">
    <source>
        <dbReference type="ARBA" id="ARBA00022723"/>
    </source>
</evidence>
<comment type="subcellular location">
    <subcellularLocation>
        <location evidence="1">Nucleus</location>
    </subcellularLocation>
</comment>
<evidence type="ECO:0000256" key="3">
    <source>
        <dbReference type="ARBA" id="ARBA00005293"/>
    </source>
</evidence>
<feature type="domain" description="CULT" evidence="15">
    <location>
        <begin position="374"/>
        <end position="481"/>
    </location>
</feature>
<feature type="compositionally biased region" description="Acidic residues" evidence="13">
    <location>
        <begin position="14"/>
        <end position="31"/>
    </location>
</feature>
<dbReference type="InterPro" id="IPR046336">
    <property type="entry name" value="Lon_prtase_N_sf"/>
</dbReference>
<gene>
    <name evidence="16" type="ORF">B4U80_01805</name>
</gene>
<dbReference type="InterPro" id="IPR003111">
    <property type="entry name" value="Lon_prtase_N"/>
</dbReference>
<dbReference type="STRING" id="299467.A0A443SM43"/>
<dbReference type="Pfam" id="PF03226">
    <property type="entry name" value="Yippee-Mis18"/>
    <property type="match status" value="1"/>
</dbReference>
<keyword evidence="6" id="KW-0833">Ubl conjugation pathway</keyword>
<name>A0A443SM43_9ACAR</name>
<dbReference type="VEuPathDB" id="VectorBase:LDEU003496"/>
<evidence type="ECO:0000256" key="7">
    <source>
        <dbReference type="ARBA" id="ARBA00022833"/>
    </source>
</evidence>
<dbReference type="EMBL" id="NCKV01001322">
    <property type="protein sequence ID" value="RWS28543.1"/>
    <property type="molecule type" value="Genomic_DNA"/>
</dbReference>
<dbReference type="AlphaFoldDB" id="A0A443SM43"/>
<keyword evidence="7" id="KW-0862">Zinc</keyword>
<dbReference type="InterPro" id="IPR034750">
    <property type="entry name" value="CULT"/>
</dbReference>
<dbReference type="Gene3D" id="2.170.150.20">
    <property type="entry name" value="Peptide methionine sulfoxide reductase"/>
    <property type="match status" value="1"/>
</dbReference>
<dbReference type="OrthoDB" id="267517at2759"/>
<dbReference type="GO" id="GO:0016567">
    <property type="term" value="P:protein ubiquitination"/>
    <property type="evidence" value="ECO:0007669"/>
    <property type="project" value="UniProtKB-UniPathway"/>
</dbReference>
<evidence type="ECO:0000256" key="2">
    <source>
        <dbReference type="ARBA" id="ARBA00004906"/>
    </source>
</evidence>
<comment type="function">
    <text evidence="11">Substrate recognition component of a DCX (DDB1-CUL4-X-box) E3 protein ligase complex that mediates the ubiquitination and subsequent proteasomal degradation of target proteins. Has an essential role in mediating growth by negatively regulating insulin signaling. It also has a role in maintaining presynaptic function in the neuromuscular junction synapses of third-instar larvae.</text>
</comment>
<evidence type="ECO:0000256" key="1">
    <source>
        <dbReference type="ARBA" id="ARBA00004123"/>
    </source>
</evidence>
<keyword evidence="9" id="KW-0539">Nucleus</keyword>
<dbReference type="Gene3D" id="2.30.130.40">
    <property type="entry name" value="LON domain-like"/>
    <property type="match status" value="1"/>
</dbReference>
<comment type="similarity">
    <text evidence="3">Belongs to the CRBN family.</text>
</comment>
<protein>
    <recommendedName>
        <fullName evidence="4">Protein cereblon</fullName>
    </recommendedName>
    <alternativeName>
        <fullName evidence="10">Protein ohgata</fullName>
    </alternativeName>
</protein>
<dbReference type="PANTHER" id="PTHR46732:SF8">
    <property type="entry name" value="ATP-DEPENDENT PROTEASE LA (LON) DOMAIN PROTEIN"/>
    <property type="match status" value="1"/>
</dbReference>
<evidence type="ECO:0000256" key="9">
    <source>
        <dbReference type="ARBA" id="ARBA00023242"/>
    </source>
</evidence>
<dbReference type="SMART" id="SM00464">
    <property type="entry name" value="LON"/>
    <property type="match status" value="1"/>
</dbReference>
<comment type="caution">
    <text evidence="16">The sequence shown here is derived from an EMBL/GenBank/DDBJ whole genome shotgun (WGS) entry which is preliminary data.</text>
</comment>
<dbReference type="GO" id="GO:0046872">
    <property type="term" value="F:metal ion binding"/>
    <property type="evidence" value="ECO:0007669"/>
    <property type="project" value="UniProtKB-KW"/>
</dbReference>
<dbReference type="UniPathway" id="UPA00143"/>
<evidence type="ECO:0000256" key="13">
    <source>
        <dbReference type="SAM" id="MobiDB-lite"/>
    </source>
</evidence>
<evidence type="ECO:0000256" key="10">
    <source>
        <dbReference type="ARBA" id="ARBA00030079"/>
    </source>
</evidence>
<evidence type="ECO:0000259" key="14">
    <source>
        <dbReference type="PROSITE" id="PS51787"/>
    </source>
</evidence>
<dbReference type="PROSITE" id="PS51787">
    <property type="entry name" value="LON_N"/>
    <property type="match status" value="1"/>
</dbReference>
<organism evidence="16 17">
    <name type="scientific">Leptotrombidium deliense</name>
    <dbReference type="NCBI Taxonomy" id="299467"/>
    <lineage>
        <taxon>Eukaryota</taxon>
        <taxon>Metazoa</taxon>
        <taxon>Ecdysozoa</taxon>
        <taxon>Arthropoda</taxon>
        <taxon>Chelicerata</taxon>
        <taxon>Arachnida</taxon>
        <taxon>Acari</taxon>
        <taxon>Acariformes</taxon>
        <taxon>Trombidiformes</taxon>
        <taxon>Prostigmata</taxon>
        <taxon>Anystina</taxon>
        <taxon>Parasitengona</taxon>
        <taxon>Trombiculoidea</taxon>
        <taxon>Trombiculidae</taxon>
        <taxon>Leptotrombidium</taxon>
    </lineage>
</organism>
<dbReference type="FunFam" id="2.170.150.20:FF:000005">
    <property type="entry name" value="Blast:Protein cereblon homolog"/>
    <property type="match status" value="1"/>
</dbReference>
<feature type="domain" description="Lon N-terminal" evidence="14">
    <location>
        <begin position="107"/>
        <end position="375"/>
    </location>
</feature>
<evidence type="ECO:0000256" key="6">
    <source>
        <dbReference type="ARBA" id="ARBA00022786"/>
    </source>
</evidence>
<evidence type="ECO:0000256" key="12">
    <source>
        <dbReference type="ARBA" id="ARBA00046796"/>
    </source>
</evidence>
<feature type="region of interest" description="Disordered" evidence="13">
    <location>
        <begin position="1"/>
        <end position="74"/>
    </location>
</feature>
<dbReference type="Pfam" id="PF02190">
    <property type="entry name" value="LON_substr_bdg"/>
    <property type="match status" value="1"/>
</dbReference>
<comment type="subunit">
    <text evidence="12">Likely a component of a DCX (DDB1-CUL4-X-box) protein ligase complex. May interact with pic/DDB1.</text>
</comment>
<reference evidence="16 17" key="1">
    <citation type="journal article" date="2018" name="Gigascience">
        <title>Genomes of trombidid mites reveal novel predicted allergens and laterally-transferred genes associated with secondary metabolism.</title>
        <authorList>
            <person name="Dong X."/>
            <person name="Chaisiri K."/>
            <person name="Xia D."/>
            <person name="Armstrong S.D."/>
            <person name="Fang Y."/>
            <person name="Donnelly M.J."/>
            <person name="Kadowaki T."/>
            <person name="McGarry J.W."/>
            <person name="Darby A.C."/>
            <person name="Makepeace B.L."/>
        </authorList>
    </citation>
    <scope>NUCLEOTIDE SEQUENCE [LARGE SCALE GENOMIC DNA]</scope>
    <source>
        <strain evidence="16">UoL-UT</strain>
    </source>
</reference>
<keyword evidence="8" id="KW-0832">Ubl conjugation</keyword>
<dbReference type="PROSITE" id="PS51788">
    <property type="entry name" value="CULT"/>
    <property type="match status" value="1"/>
</dbReference>
<dbReference type="CDD" id="cd15777">
    <property type="entry name" value="CRBN_C_like"/>
    <property type="match status" value="1"/>
</dbReference>
<dbReference type="SUPFAM" id="SSF88697">
    <property type="entry name" value="PUA domain-like"/>
    <property type="match status" value="1"/>
</dbReference>
<dbReference type="InterPro" id="IPR004910">
    <property type="entry name" value="Yippee/Mis18/Cereblon"/>
</dbReference>
<comment type="pathway">
    <text evidence="2">Protein modification; protein ubiquitination.</text>
</comment>
<evidence type="ECO:0000256" key="4">
    <source>
        <dbReference type="ARBA" id="ARBA00014394"/>
    </source>
</evidence>
<dbReference type="Gene3D" id="1.20.58.1480">
    <property type="match status" value="1"/>
</dbReference>
<dbReference type="PANTHER" id="PTHR46732">
    <property type="entry name" value="ATP-DEPENDENT PROTEASE LA (LON) DOMAIN PROTEIN"/>
    <property type="match status" value="1"/>
</dbReference>
<proteinExistence type="inferred from homology"/>
<sequence length="494" mass="55492">MGDDFLPLLVPNNDESDEFDSEESGSDEDDNRIENDVIGSDDDDETDSSSTGDEVNNNAAAAAARQERHNQPKTVTYDTTLPAQHAYLGTNLEELSGRVVLEDCVNIPLLMLRGVVLVPGQMLPLQLELPSYVAMMKRIIQNDRTFGLTTSPYKGAFGTTAEIRSFGEDNDERAGISVLRVKAEGRQRFRIADTWRQADGILMGKVRILPETDLSNPLQSNIMAASKGNKVNKRIMPVSTPWSSWVYRMYDPYFLMDQINSHLNNWASSGKGKGPLKIKQTMTRETTGPSTEASNMRVTRTIITTIRTIPEGDEEMPSDESDDEGVCVAPTKPSEFSYWVAKNLPLEDAQRLELLSLNCPIQRLRWELSILQKYLYLCCCNCKTRICHRRSVFSMSVHGPQDTYVNPAGYVHETLTVYKAESLSLMGRSSTEQSWFPGYAWTICKCSECGNHMGWKFTATNKKLKPESFWGICRSAIEPGFTIESDNDEWKPVL</sequence>
<keyword evidence="17" id="KW-1185">Reference proteome</keyword>